<evidence type="ECO:0000256" key="8">
    <source>
        <dbReference type="ARBA" id="ARBA00060947"/>
    </source>
</evidence>
<evidence type="ECO:0000256" key="10">
    <source>
        <dbReference type="RuleBase" id="RU003509"/>
    </source>
</evidence>
<dbReference type="EMBL" id="KZ772714">
    <property type="protein sequence ID" value="PTQ40050.1"/>
    <property type="molecule type" value="Genomic_DNA"/>
</dbReference>
<keyword evidence="2" id="KW-0150">Chloroplast</keyword>
<keyword evidence="3 10" id="KW-0602">Photosynthesis</keyword>
<feature type="region of interest" description="Disordered" evidence="11">
    <location>
        <begin position="1"/>
        <end position="27"/>
    </location>
</feature>
<organism evidence="12 13">
    <name type="scientific">Marchantia polymorpha</name>
    <name type="common">Common liverwort</name>
    <name type="synonym">Marchantia aquatica</name>
    <dbReference type="NCBI Taxonomy" id="3197"/>
    <lineage>
        <taxon>Eukaryota</taxon>
        <taxon>Viridiplantae</taxon>
        <taxon>Streptophyta</taxon>
        <taxon>Embryophyta</taxon>
        <taxon>Marchantiophyta</taxon>
        <taxon>Marchantiopsida</taxon>
        <taxon>Marchantiidae</taxon>
        <taxon>Marchantiales</taxon>
        <taxon>Marchantiaceae</taxon>
        <taxon>Marchantia</taxon>
    </lineage>
</organism>
<keyword evidence="6" id="KW-0472">Membrane</keyword>
<dbReference type="PANTHER" id="PTHR34963:SF2">
    <property type="entry name" value="PHOTOSYSTEM II REACTION CENTER PSB28 PROTEIN, CHLOROPLASTIC"/>
    <property type="match status" value="1"/>
</dbReference>
<evidence type="ECO:0000256" key="4">
    <source>
        <dbReference type="ARBA" id="ARBA00022640"/>
    </source>
</evidence>
<dbReference type="GO" id="GO:0009535">
    <property type="term" value="C:chloroplast thylakoid membrane"/>
    <property type="evidence" value="ECO:0007669"/>
    <property type="project" value="UniProtKB-SubCell"/>
</dbReference>
<keyword evidence="13" id="KW-1185">Reference proteome</keyword>
<keyword evidence="5" id="KW-0793">Thylakoid</keyword>
<evidence type="ECO:0000256" key="3">
    <source>
        <dbReference type="ARBA" id="ARBA00022531"/>
    </source>
</evidence>
<evidence type="ECO:0000256" key="11">
    <source>
        <dbReference type="SAM" id="MobiDB-lite"/>
    </source>
</evidence>
<evidence type="ECO:0000256" key="2">
    <source>
        <dbReference type="ARBA" id="ARBA00022528"/>
    </source>
</evidence>
<comment type="subcellular location">
    <subcellularLocation>
        <location evidence="1">Plastid</location>
        <location evidence="1">Chloroplast thylakoid membrane</location>
        <topology evidence="1">Peripheral membrane protein</topology>
        <orientation evidence="1">Stromal side</orientation>
    </subcellularLocation>
</comment>
<dbReference type="InterPro" id="IPR005610">
    <property type="entry name" value="PSII_Psb28_class-1"/>
</dbReference>
<dbReference type="NCBIfam" id="TIGR03047">
    <property type="entry name" value="PS_II_psb28"/>
    <property type="match status" value="1"/>
</dbReference>
<evidence type="ECO:0000256" key="9">
    <source>
        <dbReference type="ARBA" id="ARBA00062039"/>
    </source>
</evidence>
<proteinExistence type="inferred from homology"/>
<dbReference type="OrthoDB" id="1938621at2759"/>
<dbReference type="HAMAP" id="MF_01370">
    <property type="entry name" value="PSII_Psb28"/>
    <property type="match status" value="1"/>
</dbReference>
<reference evidence="13" key="1">
    <citation type="journal article" date="2017" name="Cell">
        <title>Insights into land plant evolution garnered from the Marchantia polymorpha genome.</title>
        <authorList>
            <person name="Bowman J.L."/>
            <person name="Kohchi T."/>
            <person name="Yamato K.T."/>
            <person name="Jenkins J."/>
            <person name="Shu S."/>
            <person name="Ishizaki K."/>
            <person name="Yamaoka S."/>
            <person name="Nishihama R."/>
            <person name="Nakamura Y."/>
            <person name="Berger F."/>
            <person name="Adam C."/>
            <person name="Aki S.S."/>
            <person name="Althoff F."/>
            <person name="Araki T."/>
            <person name="Arteaga-Vazquez M.A."/>
            <person name="Balasubrmanian S."/>
            <person name="Barry K."/>
            <person name="Bauer D."/>
            <person name="Boehm C.R."/>
            <person name="Briginshaw L."/>
            <person name="Caballero-Perez J."/>
            <person name="Catarino B."/>
            <person name="Chen F."/>
            <person name="Chiyoda S."/>
            <person name="Chovatia M."/>
            <person name="Davies K.M."/>
            <person name="Delmans M."/>
            <person name="Demura T."/>
            <person name="Dierschke T."/>
            <person name="Dolan L."/>
            <person name="Dorantes-Acosta A.E."/>
            <person name="Eklund D.M."/>
            <person name="Florent S.N."/>
            <person name="Flores-Sandoval E."/>
            <person name="Fujiyama A."/>
            <person name="Fukuzawa H."/>
            <person name="Galik B."/>
            <person name="Grimanelli D."/>
            <person name="Grimwood J."/>
            <person name="Grossniklaus U."/>
            <person name="Hamada T."/>
            <person name="Haseloff J."/>
            <person name="Hetherington A.J."/>
            <person name="Higo A."/>
            <person name="Hirakawa Y."/>
            <person name="Hundley H.N."/>
            <person name="Ikeda Y."/>
            <person name="Inoue K."/>
            <person name="Inoue S.I."/>
            <person name="Ishida S."/>
            <person name="Jia Q."/>
            <person name="Kakita M."/>
            <person name="Kanazawa T."/>
            <person name="Kawai Y."/>
            <person name="Kawashima T."/>
            <person name="Kennedy M."/>
            <person name="Kinose K."/>
            <person name="Kinoshita T."/>
            <person name="Kohara Y."/>
            <person name="Koide E."/>
            <person name="Komatsu K."/>
            <person name="Kopischke S."/>
            <person name="Kubo M."/>
            <person name="Kyozuka J."/>
            <person name="Lagercrantz U."/>
            <person name="Lin S.S."/>
            <person name="Lindquist E."/>
            <person name="Lipzen A.M."/>
            <person name="Lu C.W."/>
            <person name="De Luna E."/>
            <person name="Martienssen R.A."/>
            <person name="Minamino N."/>
            <person name="Mizutani M."/>
            <person name="Mizutani M."/>
            <person name="Mochizuki N."/>
            <person name="Monte I."/>
            <person name="Mosher R."/>
            <person name="Nagasaki H."/>
            <person name="Nakagami H."/>
            <person name="Naramoto S."/>
            <person name="Nishitani K."/>
            <person name="Ohtani M."/>
            <person name="Okamoto T."/>
            <person name="Okumura M."/>
            <person name="Phillips J."/>
            <person name="Pollak B."/>
            <person name="Reinders A."/>
            <person name="Rovekamp M."/>
            <person name="Sano R."/>
            <person name="Sawa S."/>
            <person name="Schmid M.W."/>
            <person name="Shirakawa M."/>
            <person name="Solano R."/>
            <person name="Spunde A."/>
            <person name="Suetsugu N."/>
            <person name="Sugano S."/>
            <person name="Sugiyama A."/>
            <person name="Sun R."/>
            <person name="Suzuki Y."/>
            <person name="Takenaka M."/>
            <person name="Takezawa D."/>
            <person name="Tomogane H."/>
            <person name="Tsuzuki M."/>
            <person name="Ueda T."/>
            <person name="Umeda M."/>
            <person name="Ward J.M."/>
            <person name="Watanabe Y."/>
            <person name="Yazaki K."/>
            <person name="Yokoyama R."/>
            <person name="Yoshitake Y."/>
            <person name="Yotsui I."/>
            <person name="Zachgo S."/>
            <person name="Schmutz J."/>
        </authorList>
    </citation>
    <scope>NUCLEOTIDE SEQUENCE [LARGE SCALE GENOMIC DNA]</scope>
    <source>
        <strain evidence="13">Tak-1</strain>
    </source>
</reference>
<dbReference type="Proteomes" id="UP000244005">
    <property type="component" value="Unassembled WGS sequence"/>
</dbReference>
<evidence type="ECO:0000256" key="7">
    <source>
        <dbReference type="ARBA" id="ARBA00023276"/>
    </source>
</evidence>
<evidence type="ECO:0000256" key="5">
    <source>
        <dbReference type="ARBA" id="ARBA00023078"/>
    </source>
</evidence>
<keyword evidence="7 10" id="KW-0604">Photosystem II</keyword>
<evidence type="ECO:0000313" key="12">
    <source>
        <dbReference type="EMBL" id="PTQ40050.1"/>
    </source>
</evidence>
<comment type="subunit">
    <text evidence="9">Part of the photosystem II complex.</text>
</comment>
<dbReference type="Gramene" id="Mp2g14630.1">
    <property type="protein sequence ID" value="Mp2g14630.1.cds"/>
    <property type="gene ID" value="Mp2g14630"/>
</dbReference>
<dbReference type="GO" id="GO:0009654">
    <property type="term" value="C:photosystem II oxygen evolving complex"/>
    <property type="evidence" value="ECO:0007669"/>
    <property type="project" value="InterPro"/>
</dbReference>
<evidence type="ECO:0000256" key="1">
    <source>
        <dbReference type="ARBA" id="ARBA00004185"/>
    </source>
</evidence>
<dbReference type="InterPro" id="IPR038676">
    <property type="entry name" value="Psb28_c1_sf"/>
</dbReference>
<comment type="similarity">
    <text evidence="8 10">Belongs to the Psb28 family.</text>
</comment>
<evidence type="ECO:0000313" key="13">
    <source>
        <dbReference type="Proteomes" id="UP000244005"/>
    </source>
</evidence>
<dbReference type="AlphaFoldDB" id="A0A2R6X1S2"/>
<feature type="compositionally biased region" description="Polar residues" evidence="11">
    <location>
        <begin position="1"/>
        <end position="24"/>
    </location>
</feature>
<dbReference type="Pfam" id="PF03912">
    <property type="entry name" value="Psb28"/>
    <property type="match status" value="1"/>
</dbReference>
<dbReference type="GO" id="GO:0015979">
    <property type="term" value="P:photosynthesis"/>
    <property type="evidence" value="ECO:0007669"/>
    <property type="project" value="UniProtKB-KW"/>
</dbReference>
<keyword evidence="4" id="KW-0934">Plastid</keyword>
<dbReference type="PANTHER" id="PTHR34963">
    <property type="match status" value="1"/>
</dbReference>
<dbReference type="Gene3D" id="2.40.30.220">
    <property type="entry name" value="Photosystem II Psb28"/>
    <property type="match status" value="1"/>
</dbReference>
<dbReference type="OMA" id="GVCHSAR"/>
<gene>
    <name evidence="12" type="ORF">MARPO_0042s0085</name>
</gene>
<dbReference type="FunFam" id="2.40.30.220:FF:000001">
    <property type="entry name" value="Photosystem II reaction center Psb28 protein"/>
    <property type="match status" value="1"/>
</dbReference>
<name>A0A2R6X1S2_MARPO</name>
<sequence length="204" mass="22307">MAVTLSHLSLSCGPSASSVSQSQRRTVEDQAQHFVSAPVSRSTGSIVLKGNGVCHSARSSFAGDVRQLTASVWSVPKAGGFGSRPLVVAAARPVIQFIRGINEQTVPDVKLTRSRDGTNGVANFEFDQPSVFDSSRELGDITGLYMIDEEGTLSSVDVSAKFVNGKPAKIEARYVMRNIKEWDRFMRFMERYANENELGFVKKQ</sequence>
<accession>A0A2R6X1S2</accession>
<evidence type="ECO:0000256" key="6">
    <source>
        <dbReference type="ARBA" id="ARBA00023136"/>
    </source>
</evidence>
<protein>
    <recommendedName>
        <fullName evidence="10">Photosystem II reaction center Psb28 protein</fullName>
    </recommendedName>
</protein>